<dbReference type="GO" id="GO:0005975">
    <property type="term" value="P:carbohydrate metabolic process"/>
    <property type="evidence" value="ECO:0007669"/>
    <property type="project" value="InterPro"/>
</dbReference>
<keyword evidence="2" id="KW-0378">Hydrolase</keyword>
<dbReference type="InterPro" id="IPR011330">
    <property type="entry name" value="Glyco_hydro/deAcase_b/a-brl"/>
</dbReference>
<dbReference type="InterPro" id="IPR050248">
    <property type="entry name" value="Polysacc_deacetylase_ArnD"/>
</dbReference>
<evidence type="ECO:0000256" key="1">
    <source>
        <dbReference type="ARBA" id="ARBA00022723"/>
    </source>
</evidence>
<sequence>MAPPNPKQPPRPAAVLPGWTGAGEGFNLLRGPRGGRRICMTFDGGSTAEVAVDVLDALKARGIRTTFFLTGEFIRKYPDLVRRMDREGHELGNHTLDHPHLAPGMRRDPRWTRDKVHEELLAADRELLKLLGRPFDPYWRAPYGEHTLEVRQWAEELGYRHVGWSEGADTLDWATVKERRLYRTGDAILDKLRARMEKRDGDGLIVLMHLGSGRPVGDRPAQVLGPFLDRARAEGWHVVPIGEYLRDLGKPTWDPARRAALLR</sequence>
<dbReference type="EMBL" id="AP027081">
    <property type="protein sequence ID" value="BDU75143.1"/>
    <property type="molecule type" value="Genomic_DNA"/>
</dbReference>
<dbReference type="PANTHER" id="PTHR10587">
    <property type="entry name" value="GLYCOSYL TRANSFERASE-RELATED"/>
    <property type="match status" value="1"/>
</dbReference>
<dbReference type="GO" id="GO:0016810">
    <property type="term" value="F:hydrolase activity, acting on carbon-nitrogen (but not peptide) bonds"/>
    <property type="evidence" value="ECO:0007669"/>
    <property type="project" value="InterPro"/>
</dbReference>
<dbReference type="GO" id="GO:0046872">
    <property type="term" value="F:metal ion binding"/>
    <property type="evidence" value="ECO:0007669"/>
    <property type="project" value="UniProtKB-KW"/>
</dbReference>
<evidence type="ECO:0000259" key="3">
    <source>
        <dbReference type="PROSITE" id="PS51677"/>
    </source>
</evidence>
<gene>
    <name evidence="4" type="ORF">METESE_01010</name>
</gene>
<dbReference type="KEGG" id="msea:METESE_01010"/>
<feature type="domain" description="NodB homology" evidence="3">
    <location>
        <begin position="36"/>
        <end position="239"/>
    </location>
</feature>
<dbReference type="PROSITE" id="PS51677">
    <property type="entry name" value="NODB"/>
    <property type="match status" value="1"/>
</dbReference>
<dbReference type="Gene3D" id="3.20.20.370">
    <property type="entry name" value="Glycoside hydrolase/deacetylase"/>
    <property type="match status" value="1"/>
</dbReference>
<dbReference type="CDD" id="cd10917">
    <property type="entry name" value="CE4_NodB_like_6s_7s"/>
    <property type="match status" value="1"/>
</dbReference>
<reference evidence="4" key="1">
    <citation type="journal article" date="2023" name="Int. J. Syst. Evol. Microbiol.">
        <title>Mesoterricola silvestris gen. nov., sp. nov., Mesoterricola sediminis sp. nov., Geothrix oryzae sp. nov., Geothrix edaphica sp. nov., Geothrix rubra sp. nov., and Geothrix limicola sp. nov., six novel members of Acidobacteriota isolated from soils.</title>
        <authorList>
            <person name="Itoh H."/>
            <person name="Sugisawa Y."/>
            <person name="Mise K."/>
            <person name="Xu Z."/>
            <person name="Kuniyasu M."/>
            <person name="Ushijima N."/>
            <person name="Kawano K."/>
            <person name="Kobayashi E."/>
            <person name="Shiratori Y."/>
            <person name="Masuda Y."/>
            <person name="Senoo K."/>
        </authorList>
    </citation>
    <scope>NUCLEOTIDE SEQUENCE</scope>
    <source>
        <strain evidence="4">W786</strain>
    </source>
</reference>
<evidence type="ECO:0000313" key="4">
    <source>
        <dbReference type="EMBL" id="BDU75143.1"/>
    </source>
</evidence>
<keyword evidence="5" id="KW-1185">Reference proteome</keyword>
<dbReference type="SUPFAM" id="SSF88713">
    <property type="entry name" value="Glycoside hydrolase/deacetylase"/>
    <property type="match status" value="1"/>
</dbReference>
<dbReference type="PANTHER" id="PTHR10587:SF133">
    <property type="entry name" value="CHITIN DEACETYLASE 1-RELATED"/>
    <property type="match status" value="1"/>
</dbReference>
<proteinExistence type="predicted"/>
<dbReference type="Pfam" id="PF01522">
    <property type="entry name" value="Polysacc_deac_1"/>
    <property type="match status" value="1"/>
</dbReference>
<organism evidence="4 5">
    <name type="scientific">Mesoterricola sediminis</name>
    <dbReference type="NCBI Taxonomy" id="2927980"/>
    <lineage>
        <taxon>Bacteria</taxon>
        <taxon>Pseudomonadati</taxon>
        <taxon>Acidobacteriota</taxon>
        <taxon>Holophagae</taxon>
        <taxon>Holophagales</taxon>
        <taxon>Holophagaceae</taxon>
        <taxon>Mesoterricola</taxon>
    </lineage>
</organism>
<protein>
    <recommendedName>
        <fullName evidence="3">NodB homology domain-containing protein</fullName>
    </recommendedName>
</protein>
<dbReference type="Proteomes" id="UP001228113">
    <property type="component" value="Chromosome"/>
</dbReference>
<keyword evidence="1" id="KW-0479">Metal-binding</keyword>
<dbReference type="AlphaFoldDB" id="A0AA48KE56"/>
<dbReference type="GO" id="GO:0016020">
    <property type="term" value="C:membrane"/>
    <property type="evidence" value="ECO:0007669"/>
    <property type="project" value="TreeGrafter"/>
</dbReference>
<accession>A0AA48KE56</accession>
<evidence type="ECO:0000313" key="5">
    <source>
        <dbReference type="Proteomes" id="UP001228113"/>
    </source>
</evidence>
<evidence type="ECO:0000256" key="2">
    <source>
        <dbReference type="ARBA" id="ARBA00022801"/>
    </source>
</evidence>
<name>A0AA48KE56_9BACT</name>
<dbReference type="InterPro" id="IPR002509">
    <property type="entry name" value="NODB_dom"/>
</dbReference>